<dbReference type="RefSeq" id="WP_005003754.1">
    <property type="nucleotide sequence ID" value="NZ_CH672427.1"/>
</dbReference>
<feature type="domain" description="YcxB-like C-terminal" evidence="3">
    <location>
        <begin position="123"/>
        <end position="177"/>
    </location>
</feature>
<feature type="transmembrane region" description="Helical" evidence="2">
    <location>
        <begin position="80"/>
        <end position="99"/>
    </location>
</feature>
<keyword evidence="2" id="KW-1133">Transmembrane helix</keyword>
<reference evidence="4 5" key="1">
    <citation type="submission" date="2006-02" db="EMBL/GenBank/DDBJ databases">
        <authorList>
            <person name="Waterbury J."/>
            <person name="Ferriera S."/>
            <person name="Johnson J."/>
            <person name="Kravitz S."/>
            <person name="Halpern A."/>
            <person name="Remington K."/>
            <person name="Beeson K."/>
            <person name="Tran B."/>
            <person name="Rogers Y.-H."/>
            <person name="Friedman R."/>
            <person name="Venter J.C."/>
        </authorList>
    </citation>
    <scope>NUCLEOTIDE SEQUENCE [LARGE SCALE GENOMIC DNA]</scope>
    <source>
        <strain evidence="4 5">Nb-231</strain>
    </source>
</reference>
<organism evidence="4 5">
    <name type="scientific">Nitrococcus mobilis Nb-231</name>
    <dbReference type="NCBI Taxonomy" id="314278"/>
    <lineage>
        <taxon>Bacteria</taxon>
        <taxon>Pseudomonadati</taxon>
        <taxon>Pseudomonadota</taxon>
        <taxon>Gammaproteobacteria</taxon>
        <taxon>Chromatiales</taxon>
        <taxon>Ectothiorhodospiraceae</taxon>
        <taxon>Nitrococcus</taxon>
    </lineage>
</organism>
<gene>
    <name evidence="4" type="ORF">NB231_14163</name>
</gene>
<evidence type="ECO:0000256" key="2">
    <source>
        <dbReference type="SAM" id="Phobius"/>
    </source>
</evidence>
<dbReference type="EMBL" id="AAOF01000001">
    <property type="protein sequence ID" value="EAR22971.1"/>
    <property type="molecule type" value="Genomic_DNA"/>
</dbReference>
<dbReference type="InterPro" id="IPR025588">
    <property type="entry name" value="YcxB-like_C"/>
</dbReference>
<dbReference type="Pfam" id="PF14317">
    <property type="entry name" value="YcxB"/>
    <property type="match status" value="1"/>
</dbReference>
<dbReference type="Proteomes" id="UP000003374">
    <property type="component" value="Unassembled WGS sequence"/>
</dbReference>
<keyword evidence="2" id="KW-0472">Membrane</keyword>
<comment type="caution">
    <text evidence="4">The sequence shown here is derived from an EMBL/GenBank/DDBJ whole genome shotgun (WGS) entry which is preliminary data.</text>
</comment>
<feature type="region of interest" description="Disordered" evidence="1">
    <location>
        <begin position="1"/>
        <end position="28"/>
    </location>
</feature>
<dbReference type="HOGENOM" id="CLU_1420144_0_0_6"/>
<evidence type="ECO:0000256" key="1">
    <source>
        <dbReference type="SAM" id="MobiDB-lite"/>
    </source>
</evidence>
<dbReference type="STRING" id="314278.NB231_14163"/>
<accession>A4BKY3</accession>
<dbReference type="AlphaFoldDB" id="A4BKY3"/>
<protein>
    <recommendedName>
        <fullName evidence="3">YcxB-like C-terminal domain-containing protein</fullName>
    </recommendedName>
</protein>
<keyword evidence="2" id="KW-0812">Transmembrane</keyword>
<sequence>MSSVVDNTATIPEQTPLSGSNQAGNEPPRSYEITVRIEKPMLRRVLRKLLNSYLGRKRYLAALLIGYAVTTLLLKQNYSWYTWVLVGVLIFVVVLPMLLRSLMFLRWLRAYQTEQGEAACYRFDDAGIEARVASGQGQMAWQEFNRLLRLDEAWLLFTRGNAFTILPLRDLSPGLRELIMGKIEANDGEII</sequence>
<evidence type="ECO:0000259" key="3">
    <source>
        <dbReference type="Pfam" id="PF14317"/>
    </source>
</evidence>
<name>A4BKY3_9GAMM</name>
<feature type="compositionally biased region" description="Polar residues" evidence="1">
    <location>
        <begin position="1"/>
        <end position="24"/>
    </location>
</feature>
<evidence type="ECO:0000313" key="4">
    <source>
        <dbReference type="EMBL" id="EAR22971.1"/>
    </source>
</evidence>
<proteinExistence type="predicted"/>
<evidence type="ECO:0000313" key="5">
    <source>
        <dbReference type="Proteomes" id="UP000003374"/>
    </source>
</evidence>
<feature type="transmembrane region" description="Helical" evidence="2">
    <location>
        <begin position="58"/>
        <end position="74"/>
    </location>
</feature>
<keyword evidence="5" id="KW-1185">Reference proteome</keyword>